<dbReference type="Gene3D" id="3.40.50.1820">
    <property type="entry name" value="alpha/beta hydrolase"/>
    <property type="match status" value="1"/>
</dbReference>
<evidence type="ECO:0000313" key="1">
    <source>
        <dbReference type="EMBL" id="PFT87460.1"/>
    </source>
</evidence>
<organism evidence="1 2">
    <name type="scientific">Bacillus thuringiensis</name>
    <dbReference type="NCBI Taxonomy" id="1428"/>
    <lineage>
        <taxon>Bacteria</taxon>
        <taxon>Bacillati</taxon>
        <taxon>Bacillota</taxon>
        <taxon>Bacilli</taxon>
        <taxon>Bacillales</taxon>
        <taxon>Bacillaceae</taxon>
        <taxon>Bacillus</taxon>
        <taxon>Bacillus cereus group</taxon>
    </lineage>
</organism>
<evidence type="ECO:0000313" key="2">
    <source>
        <dbReference type="Proteomes" id="UP000225910"/>
    </source>
</evidence>
<dbReference type="AlphaFoldDB" id="A0A9X7AXU2"/>
<name>A0A9X7AXU2_BACTU</name>
<comment type="caution">
    <text evidence="1">The sequence shown here is derived from an EMBL/GenBank/DDBJ whole genome shotgun (WGS) entry which is preliminary data.</text>
</comment>
<dbReference type="InterPro" id="IPR029058">
    <property type="entry name" value="AB_hydrolase_fold"/>
</dbReference>
<dbReference type="Proteomes" id="UP000225910">
    <property type="component" value="Unassembled WGS sequence"/>
</dbReference>
<dbReference type="SUPFAM" id="SSF53474">
    <property type="entry name" value="alpha/beta-Hydrolases"/>
    <property type="match status" value="1"/>
</dbReference>
<protein>
    <submittedName>
        <fullName evidence="1">Uncharacterized protein</fullName>
    </submittedName>
</protein>
<sequence>MPRFLNWITDQITGELKGITVDDVNVSDIYEYRFEVDGHSVWGESEPIQADHSQIVHYVGPYVSVSTNNHIALYAIRKDGKEIPILRPMAFTSASIGETGHLHKSPYFLSWIPSDSTTIRGAIFRYEGRENTFKYLVTVNGIDQPFDIQYIDKEAHLHFKQSVTNQSITISAYSQIESFAPQMIAAFEPHIQEFTLPHFIGWVTTGISVTGAKFKNSDASISYRVCVNTNCQFVKGIQVDDTIVIPIQADVHSDIRIHAVVEGMLDTEVASRGRIYPPDERFEPGEWFLGATPPNYDGTKPPIVFVQGRNGKANNWFGETVYSGMNTMYEMAYNAGYRTAFVQLFDADGKGSHSIEENGFLLAGMLEAIYAKFQRQKVTIVAHSKGGLDTQAALVLFGASRYVGNVITLSSPHYGSQLADVCYSWWGKALASMLNERDAGTYDLQTAQMKMLREKIDNSPNRQDNIYYTLAGTGWGPKPSMLYVGGLYLYRYDQNDGLVTVKNAQLPYGNHVKTGEWNHDSIRTGTAVFHEIQHLLKPDGGHIRDVYHDEPMYEDGGHTRDVYHDESMYEDSDYALHESQQMIFGGVLKPNHLTRVPFEVDEQTDMTVVLFTNTQQANIEVISPTKKKYRLRSLKKKKVFSEMMFHKSHVHLIDLKNISPGTWEIRLITSSPNDSYLAMIHLHHTPMSLLIPHKVLQTNTATQRIQPIQGTHDSYINRDQAPIYTIMRLLNSYGNPVYQKQLVGKISAETIAKELQDVPSPGMYNLTIDVKQHLDHKHVRHRTFIKSIKIDK</sequence>
<proteinExistence type="predicted"/>
<dbReference type="RefSeq" id="WP_098679387.1">
    <property type="nucleotide sequence ID" value="NZ_NVCU01000188.1"/>
</dbReference>
<reference evidence="1 2" key="1">
    <citation type="submission" date="2017-09" db="EMBL/GenBank/DDBJ databases">
        <title>Large-scale bioinformatics analysis of Bacillus genomes uncovers conserved roles of natural products in bacterial physiology.</title>
        <authorList>
            <consortium name="Agbiome Team Llc"/>
            <person name="Bleich R.M."/>
            <person name="Grubbs K.J."/>
            <person name="Santa Maria K.C."/>
            <person name="Allen S.E."/>
            <person name="Farag S."/>
            <person name="Shank E.A."/>
            <person name="Bowers A."/>
        </authorList>
    </citation>
    <scope>NUCLEOTIDE SEQUENCE [LARGE SCALE GENOMIC DNA]</scope>
    <source>
        <strain evidence="1 2">AFS064137</strain>
    </source>
</reference>
<gene>
    <name evidence="1" type="ORF">COK81_20280</name>
</gene>
<accession>A0A9X7AXU2</accession>
<dbReference type="EMBL" id="NVCU01000188">
    <property type="protein sequence ID" value="PFT87460.1"/>
    <property type="molecule type" value="Genomic_DNA"/>
</dbReference>